<dbReference type="AlphaFoldDB" id="A0A0C5VT98"/>
<dbReference type="STRING" id="1445510.YC6258_05381"/>
<evidence type="ECO:0000313" key="3">
    <source>
        <dbReference type="Proteomes" id="UP000032266"/>
    </source>
</evidence>
<proteinExistence type="predicted"/>
<dbReference type="InterPro" id="IPR013783">
    <property type="entry name" value="Ig-like_fold"/>
</dbReference>
<dbReference type="HOGENOM" id="CLU_112405_0_0_6"/>
<reference evidence="2 3" key="1">
    <citation type="submission" date="2014-01" db="EMBL/GenBank/DDBJ databases">
        <title>Full genme sequencing of cellulolytic bacterium Gynuella sunshinyii YC6258T gen. nov., sp. nov.</title>
        <authorList>
            <person name="Khan H."/>
            <person name="Chung E.J."/>
            <person name="Chung Y.R."/>
        </authorList>
    </citation>
    <scope>NUCLEOTIDE SEQUENCE [LARGE SCALE GENOMIC DNA]</scope>
    <source>
        <strain evidence="2 3">YC6258</strain>
    </source>
</reference>
<feature type="signal peptide" evidence="1">
    <location>
        <begin position="1"/>
        <end position="18"/>
    </location>
</feature>
<sequence length="126" mass="14203">MKVAICFSIIFFFSLVLSGCQLDASDHSLSATDPVRVVRISWDTPENRENGESLYVYEIEGYEIKYRKMTDQNYQYQTLRASDYGGLIEEAEVSVAGRGTYEFAVAVFDADGLYSLYSDAMTVTLD</sequence>
<dbReference type="EMBL" id="CP007142">
    <property type="protein sequence ID" value="AJQ97411.1"/>
    <property type="molecule type" value="Genomic_DNA"/>
</dbReference>
<dbReference type="Gene3D" id="2.60.40.10">
    <property type="entry name" value="Immunoglobulins"/>
    <property type="match status" value="1"/>
</dbReference>
<protein>
    <recommendedName>
        <fullName evidence="4">Fibronectin type-III domain-containing protein</fullName>
    </recommendedName>
</protein>
<dbReference type="PROSITE" id="PS51257">
    <property type="entry name" value="PROKAR_LIPOPROTEIN"/>
    <property type="match status" value="1"/>
</dbReference>
<dbReference type="Proteomes" id="UP000032266">
    <property type="component" value="Chromosome"/>
</dbReference>
<dbReference type="RefSeq" id="WP_044619159.1">
    <property type="nucleotide sequence ID" value="NZ_CP007142.1"/>
</dbReference>
<evidence type="ECO:0008006" key="4">
    <source>
        <dbReference type="Google" id="ProtNLM"/>
    </source>
</evidence>
<dbReference type="KEGG" id="gsn:YC6258_05381"/>
<keyword evidence="3" id="KW-1185">Reference proteome</keyword>
<dbReference type="SUPFAM" id="SSF49265">
    <property type="entry name" value="Fibronectin type III"/>
    <property type="match status" value="1"/>
</dbReference>
<keyword evidence="1" id="KW-0732">Signal</keyword>
<dbReference type="InterPro" id="IPR003961">
    <property type="entry name" value="FN3_dom"/>
</dbReference>
<dbReference type="InterPro" id="IPR036116">
    <property type="entry name" value="FN3_sf"/>
</dbReference>
<evidence type="ECO:0000256" key="1">
    <source>
        <dbReference type="SAM" id="SignalP"/>
    </source>
</evidence>
<accession>A0A0C5VT98</accession>
<organism evidence="2 3">
    <name type="scientific">Gynuella sunshinyii YC6258</name>
    <dbReference type="NCBI Taxonomy" id="1445510"/>
    <lineage>
        <taxon>Bacteria</taxon>
        <taxon>Pseudomonadati</taxon>
        <taxon>Pseudomonadota</taxon>
        <taxon>Gammaproteobacteria</taxon>
        <taxon>Oceanospirillales</taxon>
        <taxon>Saccharospirillaceae</taxon>
        <taxon>Gynuella</taxon>
    </lineage>
</organism>
<name>A0A0C5VT98_9GAMM</name>
<gene>
    <name evidence="2" type="ORF">YC6258_05381</name>
</gene>
<dbReference type="OrthoDB" id="6199472at2"/>
<dbReference type="CDD" id="cd00063">
    <property type="entry name" value="FN3"/>
    <property type="match status" value="1"/>
</dbReference>
<feature type="chain" id="PRO_5002191335" description="Fibronectin type-III domain-containing protein" evidence="1">
    <location>
        <begin position="19"/>
        <end position="126"/>
    </location>
</feature>
<evidence type="ECO:0000313" key="2">
    <source>
        <dbReference type="EMBL" id="AJQ97411.1"/>
    </source>
</evidence>